<dbReference type="EMBL" id="UGBW01000003">
    <property type="protein sequence ID" value="STH84363.1"/>
    <property type="molecule type" value="Genomic_DNA"/>
</dbReference>
<evidence type="ECO:0000313" key="1">
    <source>
        <dbReference type="EMBL" id="STH84363.1"/>
    </source>
</evidence>
<organism evidence="1 2">
    <name type="scientific">Escherichia coli</name>
    <dbReference type="NCBI Taxonomy" id="562"/>
    <lineage>
        <taxon>Bacteria</taxon>
        <taxon>Pseudomonadati</taxon>
        <taxon>Pseudomonadota</taxon>
        <taxon>Gammaproteobacteria</taxon>
        <taxon>Enterobacterales</taxon>
        <taxon>Enterobacteriaceae</taxon>
        <taxon>Escherichia</taxon>
    </lineage>
</organism>
<dbReference type="Pfam" id="PF20505">
    <property type="entry name" value="DUF6731"/>
    <property type="match status" value="1"/>
</dbReference>
<gene>
    <name evidence="1" type="ORF">NCTC8621_04440</name>
</gene>
<dbReference type="InterPro" id="IPR046618">
    <property type="entry name" value="DUF6731"/>
</dbReference>
<protein>
    <submittedName>
        <fullName evidence="1">Uncharacterized protein</fullName>
    </submittedName>
</protein>
<dbReference type="RefSeq" id="WP_015987625.1">
    <property type="nucleotide sequence ID" value="NZ_AP027404.1"/>
</dbReference>
<evidence type="ECO:0000313" key="2">
    <source>
        <dbReference type="Proteomes" id="UP000255093"/>
    </source>
</evidence>
<sequence>MATIAQSKKQKKLKIGFYTSSSGTIRSHSVAKQAIENLYNTCVTVTNNHFDTIYRNKKLKIAFINKDTKAKYFFGYMSCSREEYLLPYIGDEHWNEHNIPLDDKKYIVERTYFLYYYDSDILILTQNHLGPKESDLAYLLYSQSGNPGNNFSFQAIWKKESVKELLETGSTLRSCDIVLAAPRNFDATNYQLNSSFSKELVNMMVGLGGTRLKLNLRGRASGRVKVKGYLSDLVKDGIKELLEKMPGIVKKAAVTQPKNTVEQSLLDQVLISEKNIYTVNGYGTDSDVLQAMISAKIDNNEYLKQYDISKKKV</sequence>
<proteinExistence type="predicted"/>
<name>A0A2X6BUV5_ECOLX</name>
<dbReference type="AlphaFoldDB" id="A0A2X6BUV5"/>
<accession>A0A2X6BUV5</accession>
<reference evidence="1 2" key="1">
    <citation type="submission" date="2018-06" db="EMBL/GenBank/DDBJ databases">
        <authorList>
            <consortium name="Pathogen Informatics"/>
            <person name="Doyle S."/>
        </authorList>
    </citation>
    <scope>NUCLEOTIDE SEQUENCE [LARGE SCALE GENOMIC DNA]</scope>
    <source>
        <strain evidence="1 2">NCTC8621</strain>
    </source>
</reference>
<dbReference type="Proteomes" id="UP000255093">
    <property type="component" value="Unassembled WGS sequence"/>
</dbReference>